<evidence type="ECO:0000256" key="1">
    <source>
        <dbReference type="ARBA" id="ARBA00004606"/>
    </source>
</evidence>
<feature type="domain" description="Fringe-like glycosyltransferase" evidence="11">
    <location>
        <begin position="197"/>
        <end position="257"/>
    </location>
</feature>
<dbReference type="GO" id="GO:0016020">
    <property type="term" value="C:membrane"/>
    <property type="evidence" value="ECO:0007669"/>
    <property type="project" value="UniProtKB-SubCell"/>
</dbReference>
<proteinExistence type="predicted"/>
<dbReference type="Gene3D" id="3.90.550.50">
    <property type="match status" value="1"/>
</dbReference>
<protein>
    <submittedName>
        <fullName evidence="12">Fringe-related-like</fullName>
    </submittedName>
</protein>
<evidence type="ECO:0000256" key="6">
    <source>
        <dbReference type="ARBA" id="ARBA00022989"/>
    </source>
</evidence>
<dbReference type="GO" id="GO:0016757">
    <property type="term" value="F:glycosyltransferase activity"/>
    <property type="evidence" value="ECO:0007669"/>
    <property type="project" value="UniProtKB-KW"/>
</dbReference>
<dbReference type="AlphaFoldDB" id="Q67UM2"/>
<keyword evidence="2" id="KW-0328">Glycosyltransferase</keyword>
<evidence type="ECO:0000256" key="10">
    <source>
        <dbReference type="SAM" id="Phobius"/>
    </source>
</evidence>
<name>Q67UM2_ORYSJ</name>
<evidence type="ECO:0000256" key="9">
    <source>
        <dbReference type="SAM" id="MobiDB-lite"/>
    </source>
</evidence>
<evidence type="ECO:0000259" key="11">
    <source>
        <dbReference type="Pfam" id="PF02434"/>
    </source>
</evidence>
<comment type="subcellular location">
    <subcellularLocation>
        <location evidence="8">Endomembrane system</location>
        <topology evidence="8">Single-pass membrane protein</topology>
    </subcellularLocation>
    <subcellularLocation>
        <location evidence="1">Membrane</location>
        <topology evidence="1">Single-pass type II membrane protein</topology>
    </subcellularLocation>
</comment>
<organism evidence="12 14">
    <name type="scientific">Oryza sativa subsp. japonica</name>
    <name type="common">Rice</name>
    <dbReference type="NCBI Taxonomy" id="39947"/>
    <lineage>
        <taxon>Eukaryota</taxon>
        <taxon>Viridiplantae</taxon>
        <taxon>Streptophyta</taxon>
        <taxon>Embryophyta</taxon>
        <taxon>Tracheophyta</taxon>
        <taxon>Spermatophyta</taxon>
        <taxon>Magnoliopsida</taxon>
        <taxon>Liliopsida</taxon>
        <taxon>Poales</taxon>
        <taxon>Poaceae</taxon>
        <taxon>BOP clade</taxon>
        <taxon>Oryzoideae</taxon>
        <taxon>Oryzeae</taxon>
        <taxon>Oryzinae</taxon>
        <taxon>Oryza</taxon>
        <taxon>Oryza sativa</taxon>
    </lineage>
</organism>
<gene>
    <name evidence="13" type="ORF">OSJNBa0004O05.11</name>
    <name evidence="12" type="ORF">OSJNBb0071O21.36</name>
</gene>
<evidence type="ECO:0000256" key="3">
    <source>
        <dbReference type="ARBA" id="ARBA00022679"/>
    </source>
</evidence>
<sequence>MGCMAPINGRLGRVVGKRRKAGVAGGWQGRSAAERRADVTGGATDACCRADGRGGRPPQPSASTRPSNLLPSTLLSMHLRAGDKRRGYVELWWCHGEMRGHVWLDEQPVGPWLAGVVVVRGGAELGLAAALDGALGDARARDLTDAGGGGHLHRFPILVEALHRIVWSLFVVVAAAMISFRGALPMVVRRDTMHWDGWFVMGDDDTVFFPDNMVAVLNKFDHAKTYYIGAPSESVEQDVMHSYSMAFGGGGFAISYPAA</sequence>
<reference evidence="14" key="3">
    <citation type="journal article" date="2005" name="Nature">
        <title>The map-based sequence of the rice genome.</title>
        <authorList>
            <consortium name="International rice genome sequencing project (IRGSP)"/>
            <person name="Matsumoto T."/>
            <person name="Wu J."/>
            <person name="Kanamori H."/>
            <person name="Katayose Y."/>
            <person name="Fujisawa M."/>
            <person name="Namiki N."/>
            <person name="Mizuno H."/>
            <person name="Yamamoto K."/>
            <person name="Antonio B.A."/>
            <person name="Baba T."/>
            <person name="Sakata K."/>
            <person name="Nagamura Y."/>
            <person name="Aoki H."/>
            <person name="Arikawa K."/>
            <person name="Arita K."/>
            <person name="Bito T."/>
            <person name="Chiden Y."/>
            <person name="Fujitsuka N."/>
            <person name="Fukunaka R."/>
            <person name="Hamada M."/>
            <person name="Harada C."/>
            <person name="Hayashi A."/>
            <person name="Hijishita S."/>
            <person name="Honda M."/>
            <person name="Hosokawa S."/>
            <person name="Ichikawa Y."/>
            <person name="Idonuma A."/>
            <person name="Iijima M."/>
            <person name="Ikeda M."/>
            <person name="Ikeno M."/>
            <person name="Ito K."/>
            <person name="Ito S."/>
            <person name="Ito T."/>
            <person name="Ito Y."/>
            <person name="Ito Y."/>
            <person name="Iwabuchi A."/>
            <person name="Kamiya K."/>
            <person name="Karasawa W."/>
            <person name="Kurita K."/>
            <person name="Katagiri S."/>
            <person name="Kikuta A."/>
            <person name="Kobayashi H."/>
            <person name="Kobayashi N."/>
            <person name="Machita K."/>
            <person name="Maehara T."/>
            <person name="Masukawa M."/>
            <person name="Mizubayashi T."/>
            <person name="Mukai Y."/>
            <person name="Nagasaki H."/>
            <person name="Nagata Y."/>
            <person name="Naito S."/>
            <person name="Nakashima M."/>
            <person name="Nakama Y."/>
            <person name="Nakamichi Y."/>
            <person name="Nakamura M."/>
            <person name="Meguro A."/>
            <person name="Negishi M."/>
            <person name="Ohta I."/>
            <person name="Ohta T."/>
            <person name="Okamoto M."/>
            <person name="Ono N."/>
            <person name="Saji S."/>
            <person name="Sakaguchi M."/>
            <person name="Sakai K."/>
            <person name="Shibata M."/>
            <person name="Shimokawa T."/>
            <person name="Song J."/>
            <person name="Takazaki Y."/>
            <person name="Terasawa K."/>
            <person name="Tsugane M."/>
            <person name="Tsuji K."/>
            <person name="Ueda S."/>
            <person name="Waki K."/>
            <person name="Yamagata H."/>
            <person name="Yamamoto M."/>
            <person name="Yamamoto S."/>
            <person name="Yamane H."/>
            <person name="Yoshiki S."/>
            <person name="Yoshihara R."/>
            <person name="Yukawa K."/>
            <person name="Zhong H."/>
            <person name="Yano M."/>
            <person name="Yuan Q."/>
            <person name="Ouyang S."/>
            <person name="Liu J."/>
            <person name="Jones K.M."/>
            <person name="Gansberger K."/>
            <person name="Moffat K."/>
            <person name="Hill J."/>
            <person name="Bera J."/>
            <person name="Fadrosh D."/>
            <person name="Jin S."/>
            <person name="Johri S."/>
            <person name="Kim M."/>
            <person name="Overton L."/>
            <person name="Reardon M."/>
            <person name="Tsitrin T."/>
            <person name="Vuong H."/>
            <person name="Weaver B."/>
            <person name="Ciecko A."/>
            <person name="Tallon L."/>
            <person name="Jackson J."/>
            <person name="Pai G."/>
            <person name="Aken S.V."/>
            <person name="Utterback T."/>
            <person name="Reidmuller S."/>
            <person name="Feldblyum T."/>
            <person name="Hsiao J."/>
            <person name="Zismann V."/>
            <person name="Iobst S."/>
            <person name="de Vazeille A.R."/>
            <person name="Buell C.R."/>
            <person name="Ying K."/>
            <person name="Li Y."/>
            <person name="Lu T."/>
            <person name="Huang Y."/>
            <person name="Zhao Q."/>
            <person name="Feng Q."/>
            <person name="Zhang L."/>
            <person name="Zhu J."/>
            <person name="Weng Q."/>
            <person name="Mu J."/>
            <person name="Lu Y."/>
            <person name="Fan D."/>
            <person name="Liu Y."/>
            <person name="Guan J."/>
            <person name="Zhang Y."/>
            <person name="Yu S."/>
            <person name="Liu X."/>
            <person name="Zhang Y."/>
            <person name="Hong G."/>
            <person name="Han B."/>
            <person name="Choisne N."/>
            <person name="Demange N."/>
            <person name="Orjeda G."/>
            <person name="Samain S."/>
            <person name="Cattolico L."/>
            <person name="Pelletier E."/>
            <person name="Couloux A."/>
            <person name="Segurens B."/>
            <person name="Wincker P."/>
            <person name="D'Hont A."/>
            <person name="Scarpelli C."/>
            <person name="Weissenbach J."/>
            <person name="Salanoubat M."/>
            <person name="Quetier F."/>
            <person name="Yu Y."/>
            <person name="Kim H.R."/>
            <person name="Rambo T."/>
            <person name="Currie J."/>
            <person name="Collura K."/>
            <person name="Luo M."/>
            <person name="Yang T."/>
            <person name="Ammiraju J.S.S."/>
            <person name="Engler F."/>
            <person name="Soderlund C."/>
            <person name="Wing R.A."/>
            <person name="Palmer L.E."/>
            <person name="de la Bastide M."/>
            <person name="Spiegel L."/>
            <person name="Nascimento L."/>
            <person name="Zutavern T."/>
            <person name="O'Shaughnessy A."/>
            <person name="Dike S."/>
            <person name="Dedhia N."/>
            <person name="Preston R."/>
            <person name="Balija V."/>
            <person name="McCombie W.R."/>
            <person name="Chow T."/>
            <person name="Chen H."/>
            <person name="Chung M."/>
            <person name="Chen C."/>
            <person name="Shaw J."/>
            <person name="Wu H."/>
            <person name="Hsiao K."/>
            <person name="Chao Y."/>
            <person name="Chu M."/>
            <person name="Cheng C."/>
            <person name="Hour A."/>
            <person name="Lee P."/>
            <person name="Lin S."/>
            <person name="Lin Y."/>
            <person name="Liou J."/>
            <person name="Liu S."/>
            <person name="Hsing Y."/>
            <person name="Raghuvanshi S."/>
            <person name="Mohanty A."/>
            <person name="Bharti A.K."/>
            <person name="Gaur A."/>
            <person name="Gupta V."/>
            <person name="Kumar D."/>
            <person name="Ravi V."/>
            <person name="Vij S."/>
            <person name="Kapur A."/>
            <person name="Khurana P."/>
            <person name="Khurana P."/>
            <person name="Khurana J.P."/>
            <person name="Tyagi A.K."/>
            <person name="Gaikwad K."/>
            <person name="Singh A."/>
            <person name="Dalal V."/>
            <person name="Srivastava S."/>
            <person name="Dixit A."/>
            <person name="Pal A.K."/>
            <person name="Ghazi I.A."/>
            <person name="Yadav M."/>
            <person name="Pandit A."/>
            <person name="Bhargava A."/>
            <person name="Sureshbabu K."/>
            <person name="Batra K."/>
            <person name="Sharma T.R."/>
            <person name="Mohapatra T."/>
            <person name="Singh N.K."/>
            <person name="Messing J."/>
            <person name="Nelson A.B."/>
            <person name="Fuks G."/>
            <person name="Kavchok S."/>
            <person name="Keizer G."/>
            <person name="Linton E."/>
            <person name="Llaca V."/>
            <person name="Song R."/>
            <person name="Tanyolac B."/>
            <person name="Young S."/>
            <person name="Ho-Il K."/>
            <person name="Hahn J.H."/>
            <person name="Sangsakoo G."/>
            <person name="Vanavichit A."/>
            <person name="de Mattos Luiz.A.T."/>
            <person name="Zimmer P.D."/>
            <person name="Malone G."/>
            <person name="Dellagostin O."/>
            <person name="de Oliveira A.C."/>
            <person name="Bevan M."/>
            <person name="Bancroft I."/>
            <person name="Minx P."/>
            <person name="Cordum H."/>
            <person name="Wilson R."/>
            <person name="Cheng Z."/>
            <person name="Jin W."/>
            <person name="Jiang J."/>
            <person name="Leong S.A."/>
            <person name="Iwama H."/>
            <person name="Gojobori T."/>
            <person name="Itoh T."/>
            <person name="Niimura Y."/>
            <person name="Fujii Y."/>
            <person name="Habara T."/>
            <person name="Sakai H."/>
            <person name="Sato Y."/>
            <person name="Wilson G."/>
            <person name="Kumar K."/>
            <person name="McCouch S."/>
            <person name="Juretic N."/>
            <person name="Hoen D."/>
            <person name="Wright S."/>
            <person name="Bruskiewich R."/>
            <person name="Bureau T."/>
            <person name="Miyao A."/>
            <person name="Hirochika H."/>
            <person name="Nishikawa T."/>
            <person name="Kadowaki K."/>
            <person name="Sugiura M."/>
            <person name="Burr B."/>
            <person name="Sasaki T."/>
        </authorList>
    </citation>
    <scope>NUCLEOTIDE SEQUENCE [LARGE SCALE GENOMIC DNA]</scope>
    <source>
        <strain evidence="14">cv. Nipponbare</strain>
    </source>
</reference>
<keyword evidence="6 10" id="KW-1133">Transmembrane helix</keyword>
<feature type="transmembrane region" description="Helical" evidence="10">
    <location>
        <begin position="165"/>
        <end position="184"/>
    </location>
</feature>
<keyword evidence="3" id="KW-0808">Transferase</keyword>
<dbReference type="InterPro" id="IPR003378">
    <property type="entry name" value="Fringe-like_glycosylTrfase"/>
</dbReference>
<evidence type="ECO:0000256" key="8">
    <source>
        <dbReference type="ARBA" id="ARBA00037847"/>
    </source>
</evidence>
<feature type="region of interest" description="Disordered" evidence="9">
    <location>
        <begin position="44"/>
        <end position="68"/>
    </location>
</feature>
<dbReference type="EMBL" id="AP005497">
    <property type="protein sequence ID" value="BAD38147.1"/>
    <property type="molecule type" value="Genomic_DNA"/>
</dbReference>
<reference evidence="12" key="1">
    <citation type="submission" date="2002-07" db="EMBL/GenBank/DDBJ databases">
        <title>Oryza sativa nipponbare(GA3) genomic DNA, chromosome 2, BAC clone:OSJNBb0071O21.</title>
        <authorList>
            <person name="Sasaki T."/>
            <person name="Matsumoto T."/>
            <person name="Katayose Y."/>
        </authorList>
    </citation>
    <scope>NUCLEOTIDE SEQUENCE</scope>
</reference>
<dbReference type="EMBL" id="AP007253">
    <property type="protein sequence ID" value="BAD46716.1"/>
    <property type="molecule type" value="Genomic_DNA"/>
</dbReference>
<evidence type="ECO:0000256" key="5">
    <source>
        <dbReference type="ARBA" id="ARBA00022968"/>
    </source>
</evidence>
<evidence type="ECO:0000256" key="7">
    <source>
        <dbReference type="ARBA" id="ARBA00023136"/>
    </source>
</evidence>
<evidence type="ECO:0000256" key="4">
    <source>
        <dbReference type="ARBA" id="ARBA00022692"/>
    </source>
</evidence>
<dbReference type="PANTHER" id="PTHR10811">
    <property type="entry name" value="FRINGE-RELATED"/>
    <property type="match status" value="1"/>
</dbReference>
<dbReference type="Pfam" id="PF02434">
    <property type="entry name" value="Fringe"/>
    <property type="match status" value="1"/>
</dbReference>
<evidence type="ECO:0000313" key="14">
    <source>
        <dbReference type="Proteomes" id="UP000000763"/>
    </source>
</evidence>
<keyword evidence="4 10" id="KW-0812">Transmembrane</keyword>
<reference evidence="14" key="4">
    <citation type="journal article" date="2008" name="Nucleic Acids Res.">
        <title>The rice annotation project database (RAP-DB): 2008 update.</title>
        <authorList>
            <consortium name="The rice annotation project (RAP)"/>
        </authorList>
    </citation>
    <scope>GENOME REANNOTATION</scope>
    <source>
        <strain evidence="14">cv. Nipponbare</strain>
    </source>
</reference>
<accession>Q67UM2</accession>
<evidence type="ECO:0000313" key="13">
    <source>
        <dbReference type="EMBL" id="BAD46716.1"/>
    </source>
</evidence>
<keyword evidence="5" id="KW-0735">Signal-anchor</keyword>
<keyword evidence="7 10" id="KW-0472">Membrane</keyword>
<evidence type="ECO:0000313" key="12">
    <source>
        <dbReference type="EMBL" id="BAD38147.1"/>
    </source>
</evidence>
<dbReference type="GO" id="GO:0012505">
    <property type="term" value="C:endomembrane system"/>
    <property type="evidence" value="ECO:0007669"/>
    <property type="project" value="UniProtKB-SubCell"/>
</dbReference>
<reference evidence="13" key="2">
    <citation type="submission" date="2004-08" db="EMBL/GenBank/DDBJ databases">
        <title>Oryza sativa nipponbare(GA3) genomic DNA, chromosome 2, BAC clone:OSJNBa0004O05.</title>
        <authorList>
            <person name="Sasaki T."/>
            <person name="Matsumoto T."/>
            <person name="Fujisawa M."/>
        </authorList>
    </citation>
    <scope>NUCLEOTIDE SEQUENCE</scope>
</reference>
<dbReference type="Proteomes" id="UP000000763">
    <property type="component" value="Chromosome 2"/>
</dbReference>
<evidence type="ECO:0000256" key="2">
    <source>
        <dbReference type="ARBA" id="ARBA00022676"/>
    </source>
</evidence>